<feature type="compositionally biased region" description="Gly residues" evidence="1">
    <location>
        <begin position="173"/>
        <end position="184"/>
    </location>
</feature>
<reference evidence="2" key="1">
    <citation type="submission" date="2020-02" db="EMBL/GenBank/DDBJ databases">
        <authorList>
            <person name="Meier V. D."/>
        </authorList>
    </citation>
    <scope>NUCLEOTIDE SEQUENCE</scope>
    <source>
        <strain evidence="2">AVDCRST_MAG64</strain>
    </source>
</reference>
<dbReference type="AlphaFoldDB" id="A0A6J4P9M5"/>
<feature type="non-terminal residue" evidence="2">
    <location>
        <position position="276"/>
    </location>
</feature>
<accession>A0A6J4P9M5</accession>
<name>A0A6J4P9M5_9BACT</name>
<feature type="non-terminal residue" evidence="2">
    <location>
        <position position="1"/>
    </location>
</feature>
<proteinExistence type="predicted"/>
<feature type="compositionally biased region" description="Basic residues" evidence="1">
    <location>
        <begin position="36"/>
        <end position="50"/>
    </location>
</feature>
<feature type="compositionally biased region" description="Basic residues" evidence="1">
    <location>
        <begin position="102"/>
        <end position="113"/>
    </location>
</feature>
<feature type="region of interest" description="Disordered" evidence="1">
    <location>
        <begin position="1"/>
        <end position="276"/>
    </location>
</feature>
<organism evidence="2">
    <name type="scientific">uncultured Phycisphaerae bacterium</name>
    <dbReference type="NCBI Taxonomy" id="904963"/>
    <lineage>
        <taxon>Bacteria</taxon>
        <taxon>Pseudomonadati</taxon>
        <taxon>Planctomycetota</taxon>
        <taxon>Phycisphaerae</taxon>
        <taxon>environmental samples</taxon>
    </lineage>
</organism>
<feature type="compositionally biased region" description="Low complexity" evidence="1">
    <location>
        <begin position="212"/>
        <end position="230"/>
    </location>
</feature>
<evidence type="ECO:0000256" key="1">
    <source>
        <dbReference type="SAM" id="MobiDB-lite"/>
    </source>
</evidence>
<evidence type="ECO:0000313" key="2">
    <source>
        <dbReference type="EMBL" id="CAA9410084.1"/>
    </source>
</evidence>
<feature type="compositionally biased region" description="Basic and acidic residues" evidence="1">
    <location>
        <begin position="138"/>
        <end position="160"/>
    </location>
</feature>
<feature type="compositionally biased region" description="Basic and acidic residues" evidence="1">
    <location>
        <begin position="185"/>
        <end position="196"/>
    </location>
</feature>
<gene>
    <name evidence="2" type="ORF">AVDCRST_MAG64-2265</name>
</gene>
<feature type="compositionally biased region" description="Basic residues" evidence="1">
    <location>
        <begin position="64"/>
        <end position="83"/>
    </location>
</feature>
<dbReference type="EMBL" id="CADCUQ010000505">
    <property type="protein sequence ID" value="CAA9410084.1"/>
    <property type="molecule type" value="Genomic_DNA"/>
</dbReference>
<protein>
    <submittedName>
        <fullName evidence="2">Uncharacterized protein</fullName>
    </submittedName>
</protein>
<sequence>AQSNRDGDNPRCGGRGRVRRPGAAGPEARRSGKAGAPRRARPRRSRRPGRRAGAGAGEAGRAVLQRRRLLRALRQRPRQRLHRVAVQDAADQRHPQEPRPAGPRRRAGVHRHLPLSGPRRQDAPQLPGRHHGQPVARRPAEPTPRRARDGRDRERREARRDRPRRRAQAATAGGQGRAAGGRGVGVEHPDRREHPLGHARRPPRHPDRRPATARGTRAGAGRPRPGARAGQEAGHDQLPRRGRAARAGRVCRGNADLEDELPVDPRCGRGRRGAGR</sequence>